<evidence type="ECO:0000256" key="1">
    <source>
        <dbReference type="SAM" id="Phobius"/>
    </source>
</evidence>
<dbReference type="Gene3D" id="3.40.50.1820">
    <property type="entry name" value="alpha/beta hydrolase"/>
    <property type="match status" value="1"/>
</dbReference>
<sequence>MVEDRVVTVRYRPLKPPEAFFTHGRPLVDPKRPRLYLARRFDFLLLLGLVLSLLALLMHVLLVILSMPETPEATNYVTSSCANLEGEWNKERNVLRFWAVPYAVPPVTQRDSSFPEVLYDIAEKFKLTGGGYRWHKTITVPHTEYCFLTFDERCSFHNSQWTCEMRRPNRTIACVEVDNDGQVVAHATEHCLTLDIAMPVFTGKLLPVIVVFTGFRSLRNPLDPNLVHVPAYLPTDEAVLKFGAIWVNARYRVGPFGSFYDFNTLGSSTEPTDYVNFGLHDQRAVLKWVQHSIGRFGGDANHVVILAHDTGATGALQLVSMQAQRTEYEPWFRAVWLASGAVNWYDPRQSKWQHLKPFKIVNELHQCDYGHNEKELSNSNQQCARMARETLMNMPLPTLAAKLSGQYSDTNWVGSAWDLIKFEENPVSMWFSVDKEFDQGTPVNWTRETIEQMFYQNVNRSTPSVAALVFSSMQSEYEGYPGVAENDGSELRHLLDQVIFSDFDGLFDRLGTFESARAKSASAWPRQLTQHEYLFNALSAIRYTCPQAWLLGNWLFNSSTLSLERTRFYHIYHHEAPRYPYTNVPGVGGNRRLPFHGLDMLILTGNYQRQGPQAEAYKNHLWTMFDQFVHEYRLDERCEVFEPTADIEDETPKPALGCELNSAGPSKPVTNFTLHSICSQIDWATHFNSLAMFE</sequence>
<organism evidence="3 4">
    <name type="scientific">Paragonimus skrjabini miyazakii</name>
    <dbReference type="NCBI Taxonomy" id="59628"/>
    <lineage>
        <taxon>Eukaryota</taxon>
        <taxon>Metazoa</taxon>
        <taxon>Spiralia</taxon>
        <taxon>Lophotrochozoa</taxon>
        <taxon>Platyhelminthes</taxon>
        <taxon>Trematoda</taxon>
        <taxon>Digenea</taxon>
        <taxon>Plagiorchiida</taxon>
        <taxon>Troglotremata</taxon>
        <taxon>Troglotrematidae</taxon>
        <taxon>Paragonimus</taxon>
    </lineage>
</organism>
<dbReference type="SUPFAM" id="SSF53474">
    <property type="entry name" value="alpha/beta-Hydrolases"/>
    <property type="match status" value="1"/>
</dbReference>
<keyword evidence="1" id="KW-1133">Transmembrane helix</keyword>
<dbReference type="InterPro" id="IPR002018">
    <property type="entry name" value="CarbesteraseB"/>
</dbReference>
<gene>
    <name evidence="3" type="ORF">EG68_00342</name>
</gene>
<feature type="domain" description="Carboxylesterase type B" evidence="2">
    <location>
        <begin position="172"/>
        <end position="367"/>
    </location>
</feature>
<protein>
    <recommendedName>
        <fullName evidence="2">Carboxylesterase type B domain-containing protein</fullName>
    </recommendedName>
</protein>
<evidence type="ECO:0000313" key="3">
    <source>
        <dbReference type="EMBL" id="KAF7262338.1"/>
    </source>
</evidence>
<evidence type="ECO:0000259" key="2">
    <source>
        <dbReference type="Pfam" id="PF00135"/>
    </source>
</evidence>
<reference evidence="3" key="1">
    <citation type="submission" date="2019-07" db="EMBL/GenBank/DDBJ databases">
        <title>Annotation for the trematode Paragonimus miyazaki's.</title>
        <authorList>
            <person name="Choi Y.-J."/>
        </authorList>
    </citation>
    <scope>NUCLEOTIDE SEQUENCE</scope>
    <source>
        <strain evidence="3">Japan</strain>
    </source>
</reference>
<dbReference type="Pfam" id="PF00135">
    <property type="entry name" value="COesterase"/>
    <property type="match status" value="1"/>
</dbReference>
<dbReference type="InterPro" id="IPR029058">
    <property type="entry name" value="AB_hydrolase_fold"/>
</dbReference>
<evidence type="ECO:0000313" key="4">
    <source>
        <dbReference type="Proteomes" id="UP000822476"/>
    </source>
</evidence>
<dbReference type="Proteomes" id="UP000822476">
    <property type="component" value="Unassembled WGS sequence"/>
</dbReference>
<accession>A0A8S9ZCE5</accession>
<name>A0A8S9ZCE5_9TREM</name>
<dbReference type="AlphaFoldDB" id="A0A8S9ZCE5"/>
<keyword evidence="1" id="KW-0812">Transmembrane</keyword>
<comment type="caution">
    <text evidence="3">The sequence shown here is derived from an EMBL/GenBank/DDBJ whole genome shotgun (WGS) entry which is preliminary data.</text>
</comment>
<feature type="transmembrane region" description="Helical" evidence="1">
    <location>
        <begin position="41"/>
        <end position="65"/>
    </location>
</feature>
<keyword evidence="1" id="KW-0472">Membrane</keyword>
<dbReference type="PANTHER" id="PTHR11559">
    <property type="entry name" value="CARBOXYLESTERASE"/>
    <property type="match status" value="1"/>
</dbReference>
<dbReference type="InterPro" id="IPR050309">
    <property type="entry name" value="Type-B_Carboxylest/Lipase"/>
</dbReference>
<keyword evidence="4" id="KW-1185">Reference proteome</keyword>
<proteinExistence type="predicted"/>
<dbReference type="EMBL" id="JTDE01000098">
    <property type="protein sequence ID" value="KAF7262338.1"/>
    <property type="molecule type" value="Genomic_DNA"/>
</dbReference>
<dbReference type="OrthoDB" id="19653at2759"/>